<feature type="domain" description="Fungal-type protein kinase" evidence="1">
    <location>
        <begin position="212"/>
        <end position="294"/>
    </location>
</feature>
<evidence type="ECO:0000313" key="2">
    <source>
        <dbReference type="EMBL" id="SZF06422.1"/>
    </source>
</evidence>
<evidence type="ECO:0000313" key="3">
    <source>
        <dbReference type="Proteomes" id="UP000275772"/>
    </source>
</evidence>
<name>A0A383V4P6_BLUHO</name>
<dbReference type="Proteomes" id="UP000275772">
    <property type="component" value="Unassembled WGS sequence"/>
</dbReference>
<sequence>MSRIKYWLDSTVLDLAPFEPLARLILKNGSDLEVWQCLMHLVDTLEAIIKGPTDQPKKLAADSIDRRAGAPLDRAGKTMEELKESMRLELSGSVFTNVKGFRKKYFEKPKWSKQCRALSKEYKAHSGEEKLKFPEDPSEADVWRWMKAVEEEIIKFSVNTLTNSAKEKGQLARSRFIHSIEATQCHTLGKGQIEGGQTDRQLYYFIKRNNLPNGDGHHWRDVLVVGELTKLPTSAFLDKFLQLCVYMSEVFLAQPLRHFVHGLILFGTQLQLWVFDRSGPYCEPNIDVGESQEKWCMCWLLT</sequence>
<dbReference type="PANTHER" id="PTHR38248">
    <property type="entry name" value="FUNK1 6"/>
    <property type="match status" value="1"/>
</dbReference>
<proteinExistence type="predicted"/>
<protein>
    <recommendedName>
        <fullName evidence="1">Fungal-type protein kinase domain-containing protein</fullName>
    </recommendedName>
</protein>
<accession>A0A383V4P6</accession>
<reference evidence="2 3" key="1">
    <citation type="submission" date="2017-11" db="EMBL/GenBank/DDBJ databases">
        <authorList>
            <person name="Kracher B."/>
        </authorList>
    </citation>
    <scope>NUCLEOTIDE SEQUENCE [LARGE SCALE GENOMIC DNA]</scope>
    <source>
        <strain evidence="2 3">RACE1</strain>
    </source>
</reference>
<organism evidence="2 3">
    <name type="scientific">Blumeria hordei</name>
    <name type="common">Barley powdery mildew</name>
    <name type="synonym">Blumeria graminis f. sp. hordei</name>
    <dbReference type="NCBI Taxonomy" id="2867405"/>
    <lineage>
        <taxon>Eukaryota</taxon>
        <taxon>Fungi</taxon>
        <taxon>Dikarya</taxon>
        <taxon>Ascomycota</taxon>
        <taxon>Pezizomycotina</taxon>
        <taxon>Leotiomycetes</taxon>
        <taxon>Erysiphales</taxon>
        <taxon>Erysiphaceae</taxon>
        <taxon>Blumeria</taxon>
    </lineage>
</organism>
<gene>
    <name evidence="2" type="ORF">BLGHR1_17226</name>
</gene>
<dbReference type="PANTHER" id="PTHR38248:SF2">
    <property type="entry name" value="FUNK1 11"/>
    <property type="match status" value="1"/>
</dbReference>
<dbReference type="InterPro" id="IPR040976">
    <property type="entry name" value="Pkinase_fungal"/>
</dbReference>
<dbReference type="Pfam" id="PF17667">
    <property type="entry name" value="Pkinase_fungal"/>
    <property type="match status" value="1"/>
</dbReference>
<evidence type="ECO:0000259" key="1">
    <source>
        <dbReference type="Pfam" id="PF17667"/>
    </source>
</evidence>
<dbReference type="VEuPathDB" id="FungiDB:BLGHR1_17226"/>
<dbReference type="EMBL" id="UNSH01000097">
    <property type="protein sequence ID" value="SZF06422.1"/>
    <property type="molecule type" value="Genomic_DNA"/>
</dbReference>
<dbReference type="AlphaFoldDB" id="A0A383V4P6"/>